<organism evidence="1 2">
    <name type="scientific">Klebsiella michiganensis</name>
    <dbReference type="NCBI Taxonomy" id="1134687"/>
    <lineage>
        <taxon>Bacteria</taxon>
        <taxon>Pseudomonadati</taxon>
        <taxon>Pseudomonadota</taxon>
        <taxon>Gammaproteobacteria</taxon>
        <taxon>Enterobacterales</taxon>
        <taxon>Enterobacteriaceae</taxon>
        <taxon>Klebsiella/Raoultella group</taxon>
        <taxon>Klebsiella</taxon>
    </lineage>
</organism>
<evidence type="ECO:0000313" key="1">
    <source>
        <dbReference type="EMBL" id="STW72454.1"/>
    </source>
</evidence>
<gene>
    <name evidence="1" type="primary">recB_2</name>
    <name evidence="1" type="ORF">NCTC11685_05543</name>
</gene>
<dbReference type="GO" id="GO:0008854">
    <property type="term" value="F:exodeoxyribonuclease V activity"/>
    <property type="evidence" value="ECO:0007669"/>
    <property type="project" value="UniProtKB-EC"/>
</dbReference>
<dbReference type="EC" id="3.1.11.5" evidence="1"/>
<dbReference type="EMBL" id="UGMS01000002">
    <property type="protein sequence ID" value="STW72454.1"/>
    <property type="molecule type" value="Genomic_DNA"/>
</dbReference>
<protein>
    <submittedName>
        <fullName evidence="1">Exodeoxyribonuclease V subunit beta</fullName>
        <ecNumber evidence="1">3.1.11.5</ecNumber>
    </submittedName>
</protein>
<proteinExistence type="predicted"/>
<keyword evidence="1" id="KW-0378">Hydrolase</keyword>
<comment type="caution">
    <text evidence="1">The sequence shown here is derived from an EMBL/GenBank/DDBJ whole genome shotgun (WGS) entry which is preliminary data.</text>
</comment>
<dbReference type="Gene3D" id="1.10.3170.10">
    <property type="entry name" value="Recbcd, chain B, domain 2"/>
    <property type="match status" value="1"/>
</dbReference>
<reference evidence="1 2" key="1">
    <citation type="submission" date="2018-06" db="EMBL/GenBank/DDBJ databases">
        <authorList>
            <consortium name="Pathogen Informatics"/>
            <person name="Doyle S."/>
        </authorList>
    </citation>
    <scope>NUCLEOTIDE SEQUENCE [LARGE SCALE GENOMIC DNA]</scope>
    <source>
        <strain evidence="1 2">NCTC11685</strain>
    </source>
</reference>
<sequence length="65" mass="7304">MSAPKRTARRRYTRCSGAVEALLATPLTLTDLVIARAMVEIREAVAREKRRRGELGFDDMLSRLG</sequence>
<dbReference type="Proteomes" id="UP000254863">
    <property type="component" value="Unassembled WGS sequence"/>
</dbReference>
<accession>A0A7H4PIM7</accession>
<evidence type="ECO:0000313" key="2">
    <source>
        <dbReference type="Proteomes" id="UP000254863"/>
    </source>
</evidence>
<name>A0A7H4PIM7_9ENTR</name>
<dbReference type="AlphaFoldDB" id="A0A7H4PIM7"/>